<comment type="caution">
    <text evidence="2">The sequence shown here is derived from an EMBL/GenBank/DDBJ whole genome shotgun (WGS) entry which is preliminary data.</text>
</comment>
<feature type="region of interest" description="Disordered" evidence="1">
    <location>
        <begin position="1"/>
        <end position="40"/>
    </location>
</feature>
<protein>
    <submittedName>
        <fullName evidence="2">Uncharacterized protein</fullName>
    </submittedName>
</protein>
<evidence type="ECO:0000256" key="1">
    <source>
        <dbReference type="SAM" id="MobiDB-lite"/>
    </source>
</evidence>
<accession>A0AAQ4FA55</accession>
<evidence type="ECO:0000313" key="3">
    <source>
        <dbReference type="Proteomes" id="UP001321473"/>
    </source>
</evidence>
<gene>
    <name evidence="2" type="ORF">V5799_010100</name>
</gene>
<feature type="compositionally biased region" description="Low complexity" evidence="1">
    <location>
        <begin position="29"/>
        <end position="40"/>
    </location>
</feature>
<proteinExistence type="predicted"/>
<evidence type="ECO:0000313" key="2">
    <source>
        <dbReference type="EMBL" id="KAK8783535.1"/>
    </source>
</evidence>
<dbReference type="AlphaFoldDB" id="A0AAQ4FA55"/>
<feature type="compositionally biased region" description="Polar residues" evidence="1">
    <location>
        <begin position="11"/>
        <end position="28"/>
    </location>
</feature>
<reference evidence="2 3" key="1">
    <citation type="journal article" date="2023" name="Arcadia Sci">
        <title>De novo assembly of a long-read Amblyomma americanum tick genome.</title>
        <authorList>
            <person name="Chou S."/>
            <person name="Poskanzer K.E."/>
            <person name="Rollins M."/>
            <person name="Thuy-Boun P.S."/>
        </authorList>
    </citation>
    <scope>NUCLEOTIDE SEQUENCE [LARGE SCALE GENOMIC DNA]</scope>
    <source>
        <strain evidence="2">F_SG_1</strain>
        <tissue evidence="2">Salivary glands</tissue>
    </source>
</reference>
<keyword evidence="3" id="KW-1185">Reference proteome</keyword>
<dbReference type="EMBL" id="JARKHS020005451">
    <property type="protein sequence ID" value="KAK8783535.1"/>
    <property type="molecule type" value="Genomic_DNA"/>
</dbReference>
<dbReference type="Proteomes" id="UP001321473">
    <property type="component" value="Unassembled WGS sequence"/>
</dbReference>
<name>A0AAQ4FA55_AMBAM</name>
<sequence length="196" mass="21012">MDYLNSIGKPASSTKSASCSKRTTDSTNSPRRPVPSSAVSRTGFLVATRTHSEGRSKTDIKIQTHHHPLAIWHVTLPAEAIVEFSWLHIVVTTFLLNRNSNVSLSPLCVSIGAMCNVTCVADKARALDFSQPRLTACNGKPKDLPGDERVGRVLASGRHLTGTRMTEPTCSSSKMAKVVAVVYVGGRLLLNTSGLA</sequence>
<organism evidence="2 3">
    <name type="scientific">Amblyomma americanum</name>
    <name type="common">Lone star tick</name>
    <dbReference type="NCBI Taxonomy" id="6943"/>
    <lineage>
        <taxon>Eukaryota</taxon>
        <taxon>Metazoa</taxon>
        <taxon>Ecdysozoa</taxon>
        <taxon>Arthropoda</taxon>
        <taxon>Chelicerata</taxon>
        <taxon>Arachnida</taxon>
        <taxon>Acari</taxon>
        <taxon>Parasitiformes</taxon>
        <taxon>Ixodida</taxon>
        <taxon>Ixodoidea</taxon>
        <taxon>Ixodidae</taxon>
        <taxon>Amblyomminae</taxon>
        <taxon>Amblyomma</taxon>
    </lineage>
</organism>